<feature type="region of interest" description="Disordered" evidence="1">
    <location>
        <begin position="1"/>
        <end position="28"/>
    </location>
</feature>
<dbReference type="AlphaFoldDB" id="A0AAI8QDI5"/>
<organism evidence="3 4">
    <name type="scientific">Bradyrhizobium cosmicum</name>
    <dbReference type="NCBI Taxonomy" id="1404864"/>
    <lineage>
        <taxon>Bacteria</taxon>
        <taxon>Pseudomonadati</taxon>
        <taxon>Pseudomonadota</taxon>
        <taxon>Alphaproteobacteria</taxon>
        <taxon>Hyphomicrobiales</taxon>
        <taxon>Nitrobacteraceae</taxon>
        <taxon>Bradyrhizobium</taxon>
    </lineage>
</organism>
<evidence type="ECO:0000256" key="1">
    <source>
        <dbReference type="SAM" id="MobiDB-lite"/>
    </source>
</evidence>
<dbReference type="SUPFAM" id="SSF56601">
    <property type="entry name" value="beta-lactamase/transpeptidase-like"/>
    <property type="match status" value="1"/>
</dbReference>
<dbReference type="KEGG" id="brs:S23_42290"/>
<gene>
    <name evidence="3" type="ORF">S23_42290</name>
</gene>
<name>A0AAI8QDI5_9BRAD</name>
<feature type="domain" description="Beta-lactamase-related" evidence="2">
    <location>
        <begin position="39"/>
        <end position="398"/>
    </location>
</feature>
<protein>
    <recommendedName>
        <fullName evidence="2">Beta-lactamase-related domain-containing protein</fullName>
    </recommendedName>
</protein>
<dbReference type="InterPro" id="IPR050789">
    <property type="entry name" value="Diverse_Enzym_Activities"/>
</dbReference>
<sequence>MSAVRRASYPANSRYTEPNHNLGETHMDARTPDFSAARTTMQRYVDQEIIPGVSWAVLKGRDVVDQQCVGFADREAKTALRPDHIFRAYSNTKIFVTYSIMLLVEEGHIGLDDAVEKVLPQLGNRKVLKQGASSLADVEPAKGPITIRQLLTHTSGLSYGIFDPGSVLFKGYNEARVLNPLTPLTDMIDQLADLPLSYQPGTSWEYSVATDVLGRVVEVVSGKSLDAYFKERIFDRLGMTDTGFHVPEAQQGRLVALYTGADVLDPMKPGLTRADNLPYPQAYRRPFPRLSGGGGLVSTLPDMLALVRALLPGPDALLKPETLRQMMTNQLAAEQTIRFANLGPIPGKGFGLGGAVTFAPTPFDPPNSTGEFQWGGLAGTHWWICPQANTAGVLMAQRHMGFWNPFFFEFKRLAYQAVGA</sequence>
<accession>A0AAI8QDI5</accession>
<evidence type="ECO:0000313" key="4">
    <source>
        <dbReference type="Proteomes" id="UP000007886"/>
    </source>
</evidence>
<keyword evidence="4" id="KW-1185">Reference proteome</keyword>
<dbReference type="PANTHER" id="PTHR43283">
    <property type="entry name" value="BETA-LACTAMASE-RELATED"/>
    <property type="match status" value="1"/>
</dbReference>
<dbReference type="InterPro" id="IPR012338">
    <property type="entry name" value="Beta-lactam/transpept-like"/>
</dbReference>
<proteinExistence type="predicted"/>
<dbReference type="Proteomes" id="UP000007886">
    <property type="component" value="Chromosome"/>
</dbReference>
<dbReference type="EMBL" id="AP012279">
    <property type="protein sequence ID" value="BAL77424.1"/>
    <property type="molecule type" value="Genomic_DNA"/>
</dbReference>
<dbReference type="PANTHER" id="PTHR43283:SF3">
    <property type="entry name" value="BETA-LACTAMASE FAMILY PROTEIN (AFU_ORTHOLOGUE AFUA_5G07500)"/>
    <property type="match status" value="1"/>
</dbReference>
<dbReference type="Pfam" id="PF00144">
    <property type="entry name" value="Beta-lactamase"/>
    <property type="match status" value="1"/>
</dbReference>
<dbReference type="InterPro" id="IPR001466">
    <property type="entry name" value="Beta-lactam-related"/>
</dbReference>
<evidence type="ECO:0000259" key="2">
    <source>
        <dbReference type="Pfam" id="PF00144"/>
    </source>
</evidence>
<reference evidence="3 4" key="1">
    <citation type="journal article" date="2012" name="Microbes Environ.">
        <title>Complete genome sequence of Bradyrhizobium sp. S23321: insights into symbiosis evolution in soil oligotrophs.</title>
        <authorList>
            <person name="Okubo T."/>
            <person name="Tsukui T."/>
            <person name="Maita H."/>
            <person name="Okamoto S."/>
            <person name="Oshima K."/>
            <person name="Fujisawa T."/>
            <person name="Saito A."/>
            <person name="Futamata H."/>
            <person name="Hattori R."/>
            <person name="Shimomura Y."/>
            <person name="Haruta S."/>
            <person name="Morimoto S."/>
            <person name="Wang Y."/>
            <person name="Sakai Y."/>
            <person name="Hattori M."/>
            <person name="Aizawa S."/>
            <person name="Nagashima K.V.P."/>
            <person name="Masuda S."/>
            <person name="Hattori T."/>
            <person name="Yamashita A."/>
            <person name="Bao Z."/>
            <person name="Hayatsu M."/>
            <person name="Kajiya-Kanegae H."/>
            <person name="Yoshinaga I."/>
            <person name="Sakamoto K."/>
            <person name="Toyota K."/>
            <person name="Nakao M."/>
            <person name="Kohara M."/>
            <person name="Anda M."/>
            <person name="Niwa R."/>
            <person name="Jung-Hwan P."/>
            <person name="Sameshima-Saito R."/>
            <person name="Tokuda S."/>
            <person name="Yamamoto S."/>
            <person name="Yamamoto S."/>
            <person name="Yokoyama T."/>
            <person name="Akutsu T."/>
            <person name="Nakamura Y."/>
            <person name="Nakahira-Yanaka Y."/>
            <person name="Takada Hoshino Y."/>
            <person name="Hirakawa H."/>
            <person name="Mitsui H."/>
            <person name="Terasawa K."/>
            <person name="Itakura M."/>
            <person name="Sato S."/>
            <person name="Ikeda-Ohtsubo W."/>
            <person name="Sakakura N."/>
            <person name="Kaminuma E."/>
            <person name="Minamisawa K."/>
        </authorList>
    </citation>
    <scope>NUCLEOTIDE SEQUENCE [LARGE SCALE GENOMIC DNA]</scope>
    <source>
        <strain evidence="3 4">S23321</strain>
    </source>
</reference>
<dbReference type="Gene3D" id="3.40.710.10">
    <property type="entry name" value="DD-peptidase/beta-lactamase superfamily"/>
    <property type="match status" value="1"/>
</dbReference>
<evidence type="ECO:0000313" key="3">
    <source>
        <dbReference type="EMBL" id="BAL77424.1"/>
    </source>
</evidence>
<feature type="compositionally biased region" description="Polar residues" evidence="1">
    <location>
        <begin position="10"/>
        <end position="19"/>
    </location>
</feature>